<dbReference type="EMBL" id="CP132507">
    <property type="protein sequence ID" value="WNO05761.1"/>
    <property type="molecule type" value="Genomic_DNA"/>
</dbReference>
<evidence type="ECO:0000313" key="2">
    <source>
        <dbReference type="EMBL" id="WNO05761.1"/>
    </source>
</evidence>
<evidence type="ECO:0000313" key="3">
    <source>
        <dbReference type="Proteomes" id="UP001302257"/>
    </source>
</evidence>
<gene>
    <name evidence="2" type="ORF">RAN89_04835</name>
</gene>
<organism evidence="2 3">
    <name type="scientific">Rhodoferax mekongensis</name>
    <dbReference type="NCBI Taxonomy" id="3068341"/>
    <lineage>
        <taxon>Bacteria</taxon>
        <taxon>Pseudomonadati</taxon>
        <taxon>Pseudomonadota</taxon>
        <taxon>Betaproteobacteria</taxon>
        <taxon>Burkholderiales</taxon>
        <taxon>Comamonadaceae</taxon>
        <taxon>Rhodoferax</taxon>
    </lineage>
</organism>
<sequence>MTQWSEINPRERSGGLQAAVRRQSRPGEYRYTFVHDELEIDDPALDASGRFFASPREYGFVIRGFEGGKTAWARDFANGTMLVVNPDAQSHVLSPKGRARILFIGQDGAVLQDTGAVGRPEQRVPELATVRLTLTATVDLNGLSQEAARAQLIRLVDRAVLSAQSAPGDGVRVLDHAFDSAAVVSGETPGTSNTDFSQLLDL</sequence>
<reference evidence="2 3" key="1">
    <citation type="submission" date="2023-08" db="EMBL/GenBank/DDBJ databases">
        <title>Rhodoferax potami sp. nov. and Rhodoferax mekongensis sp. nov., isolated from the Mekong River in Thailand.</title>
        <authorList>
            <person name="Kitikhun S."/>
            <person name="Charoenyingcharoen P."/>
            <person name="Siriarchawattana P."/>
            <person name="Likhitrattanapisal S."/>
            <person name="Nilsakha T."/>
            <person name="Chanpet A."/>
            <person name="Rattanawaree P."/>
            <person name="Ingsriswang S."/>
        </authorList>
    </citation>
    <scope>NUCLEOTIDE SEQUENCE [LARGE SCALE GENOMIC DNA]</scope>
    <source>
        <strain evidence="2 3">TBRC 17307</strain>
    </source>
</reference>
<protein>
    <submittedName>
        <fullName evidence="2">Uncharacterized protein</fullName>
    </submittedName>
</protein>
<keyword evidence="3" id="KW-1185">Reference proteome</keyword>
<dbReference type="RefSeq" id="WP_313868497.1">
    <property type="nucleotide sequence ID" value="NZ_CP132507.1"/>
</dbReference>
<evidence type="ECO:0000256" key="1">
    <source>
        <dbReference type="SAM" id="MobiDB-lite"/>
    </source>
</evidence>
<name>A0ABZ0B312_9BURK</name>
<dbReference type="Proteomes" id="UP001302257">
    <property type="component" value="Chromosome"/>
</dbReference>
<accession>A0ABZ0B312</accession>
<proteinExistence type="predicted"/>
<feature type="region of interest" description="Disordered" evidence="1">
    <location>
        <begin position="1"/>
        <end position="21"/>
    </location>
</feature>